<dbReference type="PROSITE" id="PS50234">
    <property type="entry name" value="VWFA"/>
    <property type="match status" value="1"/>
</dbReference>
<reference evidence="4" key="1">
    <citation type="submission" date="2022-10" db="EMBL/GenBank/DDBJ databases">
        <title>Luteolibacter sp. GHJ8, whole genome shotgun sequencing project.</title>
        <authorList>
            <person name="Zhao G."/>
            <person name="Shen L."/>
        </authorList>
    </citation>
    <scope>NUCLEOTIDE SEQUENCE</scope>
    <source>
        <strain evidence="4">GHJ8</strain>
    </source>
</reference>
<proteinExistence type="predicted"/>
<dbReference type="RefSeq" id="WP_264516452.1">
    <property type="nucleotide sequence ID" value="NZ_JAPDDR010000019.1"/>
</dbReference>
<gene>
    <name evidence="4" type="ORF">OJ996_24825</name>
</gene>
<feature type="compositionally biased region" description="Acidic residues" evidence="1">
    <location>
        <begin position="7"/>
        <end position="17"/>
    </location>
</feature>
<evidence type="ECO:0000256" key="2">
    <source>
        <dbReference type="SAM" id="Phobius"/>
    </source>
</evidence>
<sequence>MNATPDDSAEVDSEDIVPEPAAIRGPEGLFHRYWRKIGAGSLMVAILLHVGLLVLGAMIVYKTIQEPEKTVDFIPGKGGGGGGGGEMQKRAERMAKSTPVQSLRRVSAEGATTSVVMPDPGDSFGQMASLGSLSGGGGMGGGSGLGSGGGHGNGVGTGTGNGVGAGGFGTGTMFFNQEIKASRVAYVIDFSLSMSGKREKLMRQELERSVRQLSPLMHFQLIFFSGPVWIAGDTVDMNLGNKDAVVRHGDTEYKWEAGKTSGSWESKGKKPEAEWLTASPEAIDLAATRIQKTPLQYGTHWVSPLEMALAMTPPPDVIFFMTDGASAATTERDIDRIGSRARSRKTVINTMALMEPDAEAGMKELARRSKGRFTIIDSTGTAREVPLDK</sequence>
<evidence type="ECO:0000313" key="4">
    <source>
        <dbReference type="EMBL" id="MCW1916836.1"/>
    </source>
</evidence>
<name>A0ABT3GAG8_9BACT</name>
<dbReference type="InterPro" id="IPR002035">
    <property type="entry name" value="VWF_A"/>
</dbReference>
<evidence type="ECO:0000313" key="5">
    <source>
        <dbReference type="Proteomes" id="UP001165653"/>
    </source>
</evidence>
<dbReference type="Proteomes" id="UP001165653">
    <property type="component" value="Unassembled WGS sequence"/>
</dbReference>
<organism evidence="4 5">
    <name type="scientific">Luteolibacter rhizosphaerae</name>
    <dbReference type="NCBI Taxonomy" id="2989719"/>
    <lineage>
        <taxon>Bacteria</taxon>
        <taxon>Pseudomonadati</taxon>
        <taxon>Verrucomicrobiota</taxon>
        <taxon>Verrucomicrobiia</taxon>
        <taxon>Verrucomicrobiales</taxon>
        <taxon>Verrucomicrobiaceae</taxon>
        <taxon>Luteolibacter</taxon>
    </lineage>
</organism>
<feature type="transmembrane region" description="Helical" evidence="2">
    <location>
        <begin position="42"/>
        <end position="61"/>
    </location>
</feature>
<keyword evidence="2" id="KW-0472">Membrane</keyword>
<comment type="caution">
    <text evidence="4">The sequence shown here is derived from an EMBL/GenBank/DDBJ whole genome shotgun (WGS) entry which is preliminary data.</text>
</comment>
<dbReference type="InterPro" id="IPR036465">
    <property type="entry name" value="vWFA_dom_sf"/>
</dbReference>
<evidence type="ECO:0000256" key="1">
    <source>
        <dbReference type="SAM" id="MobiDB-lite"/>
    </source>
</evidence>
<dbReference type="Pfam" id="PF13768">
    <property type="entry name" value="VWA_3"/>
    <property type="match status" value="2"/>
</dbReference>
<accession>A0ABT3GAG8</accession>
<keyword evidence="2" id="KW-0812">Transmembrane</keyword>
<dbReference type="Gene3D" id="3.40.50.410">
    <property type="entry name" value="von Willebrand factor, type A domain"/>
    <property type="match status" value="1"/>
</dbReference>
<keyword evidence="2" id="KW-1133">Transmembrane helix</keyword>
<dbReference type="EMBL" id="JAPDDR010000019">
    <property type="protein sequence ID" value="MCW1916836.1"/>
    <property type="molecule type" value="Genomic_DNA"/>
</dbReference>
<keyword evidence="5" id="KW-1185">Reference proteome</keyword>
<feature type="domain" description="VWFA" evidence="3">
    <location>
        <begin position="183"/>
        <end position="389"/>
    </location>
</feature>
<feature type="region of interest" description="Disordered" evidence="1">
    <location>
        <begin position="1"/>
        <end position="20"/>
    </location>
</feature>
<protein>
    <submittedName>
        <fullName evidence="4">VWA domain-containing protein</fullName>
    </submittedName>
</protein>
<dbReference type="SUPFAM" id="SSF53300">
    <property type="entry name" value="vWA-like"/>
    <property type="match status" value="1"/>
</dbReference>
<evidence type="ECO:0000259" key="3">
    <source>
        <dbReference type="PROSITE" id="PS50234"/>
    </source>
</evidence>